<proteinExistence type="inferred from homology"/>
<evidence type="ECO:0000256" key="4">
    <source>
        <dbReference type="ARBA" id="ARBA00022833"/>
    </source>
</evidence>
<evidence type="ECO:0000256" key="5">
    <source>
        <dbReference type="ARBA" id="ARBA00023049"/>
    </source>
</evidence>
<dbReference type="EMBL" id="MPUH01000422">
    <property type="protein sequence ID" value="OMJ80470.1"/>
    <property type="molecule type" value="Genomic_DNA"/>
</dbReference>
<keyword evidence="9" id="KW-1185">Reference proteome</keyword>
<organism evidence="8 9">
    <name type="scientific">Stentor coeruleus</name>
    <dbReference type="NCBI Taxonomy" id="5963"/>
    <lineage>
        <taxon>Eukaryota</taxon>
        <taxon>Sar</taxon>
        <taxon>Alveolata</taxon>
        <taxon>Ciliophora</taxon>
        <taxon>Postciliodesmatophora</taxon>
        <taxon>Heterotrichea</taxon>
        <taxon>Heterotrichida</taxon>
        <taxon>Stentoridae</taxon>
        <taxon>Stentor</taxon>
    </lineage>
</organism>
<protein>
    <recommendedName>
        <fullName evidence="7">Peptidase M48 domain-containing protein</fullName>
    </recommendedName>
</protein>
<dbReference type="Gene3D" id="3.30.2010.10">
    <property type="entry name" value="Metalloproteases ('zincins'), catalytic domain"/>
    <property type="match status" value="1"/>
</dbReference>
<evidence type="ECO:0000313" key="8">
    <source>
        <dbReference type="EMBL" id="OMJ80470.1"/>
    </source>
</evidence>
<evidence type="ECO:0000259" key="7">
    <source>
        <dbReference type="Pfam" id="PF01435"/>
    </source>
</evidence>
<evidence type="ECO:0000313" key="9">
    <source>
        <dbReference type="Proteomes" id="UP000187209"/>
    </source>
</evidence>
<dbReference type="GO" id="GO:0051603">
    <property type="term" value="P:proteolysis involved in protein catabolic process"/>
    <property type="evidence" value="ECO:0007669"/>
    <property type="project" value="TreeGrafter"/>
</dbReference>
<keyword evidence="5 6" id="KW-0482">Metalloprotease</keyword>
<dbReference type="InterPro" id="IPR051156">
    <property type="entry name" value="Mito/Outer_Membr_Metalloprot"/>
</dbReference>
<comment type="caution">
    <text evidence="8">The sequence shown here is derived from an EMBL/GenBank/DDBJ whole genome shotgun (WGS) entry which is preliminary data.</text>
</comment>
<feature type="domain" description="Peptidase M48" evidence="7">
    <location>
        <begin position="68"/>
        <end position="157"/>
    </location>
</feature>
<accession>A0A1R2BUM8</accession>
<evidence type="ECO:0000256" key="6">
    <source>
        <dbReference type="RuleBase" id="RU003983"/>
    </source>
</evidence>
<sequence>MSFGLFTAVAVIPGLITAGIVSTYYTQNPISGRFSFHPFDSLLERQITRKVLKTWGSKLILRHTQTSHPQVESIWASLTSSLNLPLPGKLIILNTSEHIFYLFPTGDMFISTGFISNHSINTVKTLLAHELAHILLKHPQENIPYSKITCIFTAWMCRNNHHFTQELKNYLITAKYTKIQEEEANAWIRKYFPEISQEIVCSKAMSLS</sequence>
<dbReference type="GO" id="GO:0046872">
    <property type="term" value="F:metal ion binding"/>
    <property type="evidence" value="ECO:0007669"/>
    <property type="project" value="UniProtKB-KW"/>
</dbReference>
<evidence type="ECO:0000256" key="2">
    <source>
        <dbReference type="ARBA" id="ARBA00022723"/>
    </source>
</evidence>
<name>A0A1R2BUM8_9CILI</name>
<dbReference type="AlphaFoldDB" id="A0A1R2BUM8"/>
<reference evidence="8 9" key="1">
    <citation type="submission" date="2016-11" db="EMBL/GenBank/DDBJ databases">
        <title>The macronuclear genome of Stentor coeruleus: a giant cell with tiny introns.</title>
        <authorList>
            <person name="Slabodnick M."/>
            <person name="Ruby J.G."/>
            <person name="Reiff S.B."/>
            <person name="Swart E.C."/>
            <person name="Gosai S."/>
            <person name="Prabakaran S."/>
            <person name="Witkowska E."/>
            <person name="Larue G.E."/>
            <person name="Fisher S."/>
            <person name="Freeman R.M."/>
            <person name="Gunawardena J."/>
            <person name="Chu W."/>
            <person name="Stover N.A."/>
            <person name="Gregory B.D."/>
            <person name="Nowacki M."/>
            <person name="Derisi J."/>
            <person name="Roy S.W."/>
            <person name="Marshall W.F."/>
            <person name="Sood P."/>
        </authorList>
    </citation>
    <scope>NUCLEOTIDE SEQUENCE [LARGE SCALE GENOMIC DNA]</scope>
    <source>
        <strain evidence="8">WM001</strain>
    </source>
</reference>
<dbReference type="OrthoDB" id="7464992at2759"/>
<gene>
    <name evidence="8" type="ORF">SteCoe_19273</name>
</gene>
<keyword evidence="1 6" id="KW-0645">Protease</keyword>
<dbReference type="GO" id="GO:0004222">
    <property type="term" value="F:metalloendopeptidase activity"/>
    <property type="evidence" value="ECO:0007669"/>
    <property type="project" value="InterPro"/>
</dbReference>
<dbReference type="GO" id="GO:0016020">
    <property type="term" value="C:membrane"/>
    <property type="evidence" value="ECO:0007669"/>
    <property type="project" value="TreeGrafter"/>
</dbReference>
<evidence type="ECO:0000256" key="1">
    <source>
        <dbReference type="ARBA" id="ARBA00022670"/>
    </source>
</evidence>
<keyword evidence="4 6" id="KW-0862">Zinc</keyword>
<comment type="cofactor">
    <cofactor evidence="6">
        <name>Zn(2+)</name>
        <dbReference type="ChEBI" id="CHEBI:29105"/>
    </cofactor>
    <text evidence="6">Binds 1 zinc ion per subunit.</text>
</comment>
<dbReference type="PANTHER" id="PTHR22726:SF1">
    <property type="entry name" value="METALLOENDOPEPTIDASE OMA1, MITOCHONDRIAL"/>
    <property type="match status" value="1"/>
</dbReference>
<dbReference type="InterPro" id="IPR001915">
    <property type="entry name" value="Peptidase_M48"/>
</dbReference>
<dbReference type="Pfam" id="PF01435">
    <property type="entry name" value="Peptidase_M48"/>
    <property type="match status" value="1"/>
</dbReference>
<evidence type="ECO:0000256" key="3">
    <source>
        <dbReference type="ARBA" id="ARBA00022801"/>
    </source>
</evidence>
<dbReference type="PANTHER" id="PTHR22726">
    <property type="entry name" value="METALLOENDOPEPTIDASE OMA1"/>
    <property type="match status" value="1"/>
</dbReference>
<comment type="similarity">
    <text evidence="6">Belongs to the peptidase M48 family.</text>
</comment>
<keyword evidence="3 6" id="KW-0378">Hydrolase</keyword>
<dbReference type="Proteomes" id="UP000187209">
    <property type="component" value="Unassembled WGS sequence"/>
</dbReference>
<keyword evidence="2" id="KW-0479">Metal-binding</keyword>